<dbReference type="SUPFAM" id="SSF53807">
    <property type="entry name" value="Helical backbone' metal receptor"/>
    <property type="match status" value="1"/>
</dbReference>
<evidence type="ECO:0000313" key="4">
    <source>
        <dbReference type="Proteomes" id="UP000289200"/>
    </source>
</evidence>
<comment type="caution">
    <text evidence="3">The sequence shown here is derived from an EMBL/GenBank/DDBJ whole genome shotgun (WGS) entry which is preliminary data.</text>
</comment>
<dbReference type="AlphaFoldDB" id="A0A3S4F977"/>
<dbReference type="Pfam" id="PF01497">
    <property type="entry name" value="Peripla_BP_2"/>
    <property type="match status" value="1"/>
</dbReference>
<name>A0A3S4F977_9BRAD</name>
<proteinExistence type="predicted"/>
<accession>A0A3S4F977</accession>
<evidence type="ECO:0000259" key="2">
    <source>
        <dbReference type="PROSITE" id="PS50983"/>
    </source>
</evidence>
<dbReference type="Gene3D" id="3.40.50.1980">
    <property type="entry name" value="Nitrogenase molybdenum iron protein domain"/>
    <property type="match status" value="2"/>
</dbReference>
<protein>
    <submittedName>
        <fullName evidence="3">Vitamin B12-binding protein</fullName>
    </submittedName>
</protein>
<dbReference type="PANTHER" id="PTHR30535:SF34">
    <property type="entry name" value="MOLYBDATE-BINDING PROTEIN MOLA"/>
    <property type="match status" value="1"/>
</dbReference>
<keyword evidence="4" id="KW-1185">Reference proteome</keyword>
<evidence type="ECO:0000313" key="3">
    <source>
        <dbReference type="EMBL" id="VCU08725.1"/>
    </source>
</evidence>
<dbReference type="InterPro" id="IPR002491">
    <property type="entry name" value="ABC_transptr_periplasmic_BD"/>
</dbReference>
<dbReference type="PANTHER" id="PTHR30535">
    <property type="entry name" value="VITAMIN B12-BINDING PROTEIN"/>
    <property type="match status" value="1"/>
</dbReference>
<feature type="signal peptide" evidence="1">
    <location>
        <begin position="1"/>
        <end position="28"/>
    </location>
</feature>
<dbReference type="RefSeq" id="WP_129608770.1">
    <property type="nucleotide sequence ID" value="NZ_UWOC01000134.1"/>
</dbReference>
<organism evidence="3 4">
    <name type="scientific">Rhodoplanes serenus</name>
    <dbReference type="NCBI Taxonomy" id="200615"/>
    <lineage>
        <taxon>Bacteria</taxon>
        <taxon>Pseudomonadati</taxon>
        <taxon>Pseudomonadota</taxon>
        <taxon>Alphaproteobacteria</taxon>
        <taxon>Hyphomicrobiales</taxon>
        <taxon>Nitrobacteraceae</taxon>
        <taxon>Rhodoplanes</taxon>
    </lineage>
</organism>
<feature type="chain" id="PRO_5018590995" evidence="1">
    <location>
        <begin position="29"/>
        <end position="307"/>
    </location>
</feature>
<sequence length="307" mass="32159">MRSGRRLARTALPALVAGMLGLAGAAAAAEPIVLVDALDRTVVLPRPAMRIVPIFASNTEIVAALGLADRVVGIEAYTRHPPEVLDRPLVGGRLGVSVDAVVAQRPDLVVVTPARQAAHQLVDPMERIGVPVLVLTHRTVAEVMANIRLVGRAAGVAERGEAVAARLEARVAAVAGRVAARVRPRVVMITGRVGNGLVLVARPRTYTADAIVAAGGRLALDEGLSLAQVSPEAVLRADPDVLLLAGRPEDLSELTRQPGWRDLRAVTAGRAVAVPRAEVLIPGPRTVDGIERLAGLLHPGCDREDAR</sequence>
<gene>
    <name evidence="3" type="primary">btuF</name>
    <name evidence="3" type="ORF">RHODGE_RHODGE_01889</name>
</gene>
<reference evidence="4" key="1">
    <citation type="submission" date="2018-10" db="EMBL/GenBank/DDBJ databases">
        <authorList>
            <person name="Peiro R."/>
            <person name="Begona"/>
            <person name="Cbmso G."/>
            <person name="Lopez M."/>
            <person name="Gonzalez S."/>
            <person name="Sacristan E."/>
            <person name="Castillo E."/>
        </authorList>
    </citation>
    <scope>NUCLEOTIDE SEQUENCE [LARGE SCALE GENOMIC DNA]</scope>
</reference>
<dbReference type="InterPro" id="IPR050902">
    <property type="entry name" value="ABC_Transporter_SBP"/>
</dbReference>
<dbReference type="OrthoDB" id="9775594at2"/>
<dbReference type="PROSITE" id="PS50983">
    <property type="entry name" value="FE_B12_PBP"/>
    <property type="match status" value="1"/>
</dbReference>
<feature type="domain" description="Fe/B12 periplasmic-binding" evidence="2">
    <location>
        <begin position="50"/>
        <end position="301"/>
    </location>
</feature>
<dbReference type="EMBL" id="UWOC01000134">
    <property type="protein sequence ID" value="VCU08725.1"/>
    <property type="molecule type" value="Genomic_DNA"/>
</dbReference>
<evidence type="ECO:0000256" key="1">
    <source>
        <dbReference type="SAM" id="SignalP"/>
    </source>
</evidence>
<keyword evidence="1" id="KW-0732">Signal</keyword>
<dbReference type="Proteomes" id="UP000289200">
    <property type="component" value="Unassembled WGS sequence"/>
</dbReference>